<comment type="caution">
    <text evidence="1">The sequence shown here is derived from an EMBL/GenBank/DDBJ whole genome shotgun (WGS) entry which is preliminary data.</text>
</comment>
<dbReference type="EMBL" id="JTDK01000002">
    <property type="protein sequence ID" value="KHK99520.1"/>
    <property type="molecule type" value="Genomic_DNA"/>
</dbReference>
<dbReference type="STRING" id="1348253.LK09_02490"/>
<evidence type="ECO:0000313" key="1">
    <source>
        <dbReference type="EMBL" id="KHK99520.1"/>
    </source>
</evidence>
<dbReference type="AlphaFoldDB" id="A0A0B2A8U3"/>
<proteinExistence type="predicted"/>
<name>A0A0B2A8U3_9MICO</name>
<keyword evidence="2" id="KW-1185">Reference proteome</keyword>
<dbReference type="Proteomes" id="UP000031030">
    <property type="component" value="Unassembled WGS sequence"/>
</dbReference>
<accession>A0A0B2A8U3</accession>
<reference evidence="1 2" key="1">
    <citation type="submission" date="2014-11" db="EMBL/GenBank/DDBJ databases">
        <title>Genome sequence of Microbacterium mangrovi MUSC 115(T).</title>
        <authorList>
            <person name="Lee L.-H."/>
        </authorList>
    </citation>
    <scope>NUCLEOTIDE SEQUENCE [LARGE SCALE GENOMIC DNA]</scope>
    <source>
        <strain evidence="1 2">MUSC 115</strain>
    </source>
</reference>
<evidence type="ECO:0000313" key="2">
    <source>
        <dbReference type="Proteomes" id="UP000031030"/>
    </source>
</evidence>
<gene>
    <name evidence="1" type="ORF">LK09_02490</name>
</gene>
<sequence>MIPAEVADDFFHVAADSLVRRRGNVSFVKYVGATTDEDARQIWLDAVDRFLSAFPAGAFTGFDISSGGPVLQFAGGLDVRIEVWRLHEVEPADGAWEVIMNPHYVSVIIEAIGCAMWGEEWVATVRRASQGASVPVVYAVEEDRWIAQSRPQPGFWPSFAHESRARRAAVALAIGAAGMSELFDDWRSRASA</sequence>
<organism evidence="1 2">
    <name type="scientific">Microbacterium mangrovi</name>
    <dbReference type="NCBI Taxonomy" id="1348253"/>
    <lineage>
        <taxon>Bacteria</taxon>
        <taxon>Bacillati</taxon>
        <taxon>Actinomycetota</taxon>
        <taxon>Actinomycetes</taxon>
        <taxon>Micrococcales</taxon>
        <taxon>Microbacteriaceae</taxon>
        <taxon>Microbacterium</taxon>
    </lineage>
</organism>
<protein>
    <submittedName>
        <fullName evidence="1">Uncharacterized protein</fullName>
    </submittedName>
</protein>